<dbReference type="Pfam" id="PF00069">
    <property type="entry name" value="Pkinase"/>
    <property type="match status" value="1"/>
</dbReference>
<dbReference type="InterPro" id="IPR018391">
    <property type="entry name" value="PQQ_b-propeller_rpt"/>
</dbReference>
<dbReference type="Gene3D" id="1.10.510.10">
    <property type="entry name" value="Transferase(Phosphotransferase) domain 1"/>
    <property type="match status" value="1"/>
</dbReference>
<dbReference type="CDD" id="cd14014">
    <property type="entry name" value="STKc_PknB_like"/>
    <property type="match status" value="1"/>
</dbReference>
<evidence type="ECO:0000313" key="7">
    <source>
        <dbReference type="Proteomes" id="UP000326169"/>
    </source>
</evidence>
<dbReference type="InterPro" id="IPR017441">
    <property type="entry name" value="Protein_kinase_ATP_BS"/>
</dbReference>
<dbReference type="PANTHER" id="PTHR22847">
    <property type="entry name" value="WD40 REPEAT PROTEIN"/>
    <property type="match status" value="1"/>
</dbReference>
<keyword evidence="6" id="KW-0723">Serine/threonine-protein kinase</keyword>
<dbReference type="InterPro" id="IPR019775">
    <property type="entry name" value="WD40_repeat_CS"/>
</dbReference>
<reference evidence="6 7" key="1">
    <citation type="journal article" date="2019" name="J Genomics">
        <title>The Draft Genome of a Hydrogen-producing Cyanobacterium, Arthrospira platensis NIES-46.</title>
        <authorList>
            <person name="Suzuki S."/>
            <person name="Yamaguchi H."/>
            <person name="Kawachi M."/>
        </authorList>
    </citation>
    <scope>NUCLEOTIDE SEQUENCE [LARGE SCALE GENOMIC DNA]</scope>
    <source>
        <strain evidence="6 7">NIES-46</strain>
    </source>
</reference>
<keyword evidence="7" id="KW-1185">Reference proteome</keyword>
<dbReference type="PROSITE" id="PS00678">
    <property type="entry name" value="WD_REPEATS_1"/>
    <property type="match status" value="6"/>
</dbReference>
<dbReference type="PROSITE" id="PS50011">
    <property type="entry name" value="PROTEIN_KINASE_DOM"/>
    <property type="match status" value="1"/>
</dbReference>
<dbReference type="RefSeq" id="WP_014274183.1">
    <property type="nucleotide sequence ID" value="NZ_BIMW01000035.1"/>
</dbReference>
<dbReference type="InterPro" id="IPR011009">
    <property type="entry name" value="Kinase-like_dom_sf"/>
</dbReference>
<keyword evidence="1 3" id="KW-0853">WD repeat</keyword>
<keyword evidence="6" id="KW-0808">Transferase</keyword>
<gene>
    <name evidence="6" type="ORF">NIES46_07540</name>
</gene>
<protein>
    <submittedName>
        <fullName evidence="6">Serine/threonine protein kinase with WD-40 repeats</fullName>
    </submittedName>
</protein>
<evidence type="ECO:0000313" key="6">
    <source>
        <dbReference type="EMBL" id="GCE92713.1"/>
    </source>
</evidence>
<dbReference type="PROSITE" id="PS50082">
    <property type="entry name" value="WD_REPEATS_2"/>
    <property type="match status" value="7"/>
</dbReference>
<keyword evidence="2" id="KW-0677">Repeat</keyword>
<feature type="repeat" description="WD" evidence="3">
    <location>
        <begin position="526"/>
        <end position="567"/>
    </location>
</feature>
<organism evidence="6 7">
    <name type="scientific">Limnospira platensis NIES-46</name>
    <dbReference type="NCBI Taxonomy" id="1236695"/>
    <lineage>
        <taxon>Bacteria</taxon>
        <taxon>Bacillati</taxon>
        <taxon>Cyanobacteriota</taxon>
        <taxon>Cyanophyceae</taxon>
        <taxon>Oscillatoriophycideae</taxon>
        <taxon>Oscillatoriales</taxon>
        <taxon>Sirenicapillariaceae</taxon>
        <taxon>Limnospira</taxon>
    </lineage>
</organism>
<proteinExistence type="predicted"/>
<evidence type="ECO:0000256" key="3">
    <source>
        <dbReference type="PROSITE-ProRule" id="PRU00221"/>
    </source>
</evidence>
<dbReference type="PROSITE" id="PS50294">
    <property type="entry name" value="WD_REPEATS_REGION"/>
    <property type="match status" value="7"/>
</dbReference>
<dbReference type="PROSITE" id="PS00107">
    <property type="entry name" value="PROTEIN_KINASE_ATP"/>
    <property type="match status" value="1"/>
</dbReference>
<dbReference type="InterPro" id="IPR015943">
    <property type="entry name" value="WD40/YVTN_repeat-like_dom_sf"/>
</dbReference>
<keyword evidence="4" id="KW-0547">Nucleotide-binding</keyword>
<dbReference type="PRINTS" id="PR00320">
    <property type="entry name" value="GPROTEINBRPT"/>
</dbReference>
<feature type="domain" description="Protein kinase" evidence="5">
    <location>
        <begin position="33"/>
        <end position="293"/>
    </location>
</feature>
<dbReference type="SMART" id="SM00564">
    <property type="entry name" value="PQQ"/>
    <property type="match status" value="6"/>
</dbReference>
<evidence type="ECO:0000256" key="1">
    <source>
        <dbReference type="ARBA" id="ARBA00022574"/>
    </source>
</evidence>
<dbReference type="InterPro" id="IPR037215">
    <property type="entry name" value="GUN4-like_sf"/>
</dbReference>
<keyword evidence="6" id="KW-0418">Kinase</keyword>
<dbReference type="NCBIfam" id="NF045510">
    <property type="entry name" value="4Cys_prefix_kin"/>
    <property type="match status" value="1"/>
</dbReference>
<dbReference type="InterPro" id="IPR008629">
    <property type="entry name" value="GUN4-like"/>
</dbReference>
<dbReference type="Proteomes" id="UP000326169">
    <property type="component" value="Unassembled WGS sequence"/>
</dbReference>
<sequence>MRQCLNPDCLQPNLDTSQFCQKCGNKLLLRERYAPQSILGQGGFGRTFLAIDEDKPSKPYCVIKQFLPQAQGTDSTEKASQLFAQEAQRLEQLGKHPQIPELMAYFTTDNRQYLVQEFVEGETLKSELDQNGFFSPTQVRGLLIGLLKILKFVHGQQVIHRDIKPENIIRRRSDNKLFLVDFGAAKVVQQQQRTATGTIIGSAEYCAPEQSMGKAVFMSDLYSLGVTCLHLLTGVSPFDLYDPMNGKWVWRDSLNGNVVSDELGNILDKLANPIPKHRYQSVEEVMNVVSPPLPPKPVGEGGELKSAVGMDYRRLRDLLAGGKWKEADEETRRVILVVGKREDKGWLDSTTTEKFPCKDLRTIDQLWLKYSHGRFGFSVQQRIYKSLGGTKECNSTIWESFGERVGWKKSQNWLGWKDIIFDITAPEGHLPLGVVGSWSIGNVGGGWVGHLLSRVDGCQLSVPQVINTVRPVFPPNNSCLQKTLMGHSNSVYSVAFSPDNQTLASGSSDKTIKLWDVTTGKLRETLTGHSDWVSSVAFSRDGQTLCSGSGDNTIKLWDVTTGKLRETLTGHPDWVRSVAFSRDGHTLASGSFDKTIKLWDVRTGKVRHTLTGHSDRVYSVAFSRDGQTLASGSSDKTIKLWEVKTGKLRETLTGHSDWVRSVAFSRDGKTLASASFDKTVKLWDVRTGQLRHTLTGHYGWVWSVAFSRDGQTLASGSLDNTIKLWDVRTGKLRHTLTGHSDPVNSVAFSQDGQTLASGSGDNTIKLWWSL</sequence>
<comment type="caution">
    <text evidence="6">The sequence shown here is derived from an EMBL/GenBank/DDBJ whole genome shotgun (WGS) entry which is preliminary data.</text>
</comment>
<keyword evidence="4" id="KW-0067">ATP-binding</keyword>
<feature type="repeat" description="WD" evidence="3">
    <location>
        <begin position="652"/>
        <end position="693"/>
    </location>
</feature>
<dbReference type="InterPro" id="IPR000719">
    <property type="entry name" value="Prot_kinase_dom"/>
</dbReference>
<feature type="repeat" description="WD" evidence="3">
    <location>
        <begin position="568"/>
        <end position="609"/>
    </location>
</feature>
<dbReference type="GO" id="GO:0004674">
    <property type="term" value="F:protein serine/threonine kinase activity"/>
    <property type="evidence" value="ECO:0007669"/>
    <property type="project" value="UniProtKB-KW"/>
</dbReference>
<evidence type="ECO:0000256" key="4">
    <source>
        <dbReference type="PROSITE-ProRule" id="PRU10141"/>
    </source>
</evidence>
<dbReference type="PANTHER" id="PTHR22847:SF637">
    <property type="entry name" value="WD REPEAT DOMAIN 5B"/>
    <property type="match status" value="1"/>
</dbReference>
<evidence type="ECO:0000259" key="5">
    <source>
        <dbReference type="PROSITE" id="PS50011"/>
    </source>
</evidence>
<dbReference type="SUPFAM" id="SSF50978">
    <property type="entry name" value="WD40 repeat-like"/>
    <property type="match status" value="1"/>
</dbReference>
<dbReference type="SMART" id="SM00220">
    <property type="entry name" value="S_TKc"/>
    <property type="match status" value="1"/>
</dbReference>
<dbReference type="SUPFAM" id="SSF140869">
    <property type="entry name" value="GUN4-like"/>
    <property type="match status" value="1"/>
</dbReference>
<dbReference type="InterPro" id="IPR020472">
    <property type="entry name" value="WD40_PAC1"/>
</dbReference>
<accession>A0A5M3SZN5</accession>
<feature type="repeat" description="WD" evidence="3">
    <location>
        <begin position="484"/>
        <end position="525"/>
    </location>
</feature>
<feature type="binding site" evidence="4">
    <location>
        <position position="64"/>
    </location>
    <ligand>
        <name>ATP</name>
        <dbReference type="ChEBI" id="CHEBI:30616"/>
    </ligand>
</feature>
<dbReference type="Pfam" id="PF00400">
    <property type="entry name" value="WD40"/>
    <property type="match status" value="7"/>
</dbReference>
<feature type="repeat" description="WD" evidence="3">
    <location>
        <begin position="736"/>
        <end position="767"/>
    </location>
</feature>
<dbReference type="CDD" id="cd00200">
    <property type="entry name" value="WD40"/>
    <property type="match status" value="1"/>
</dbReference>
<dbReference type="InterPro" id="IPR036322">
    <property type="entry name" value="WD40_repeat_dom_sf"/>
</dbReference>
<dbReference type="CDD" id="cd16383">
    <property type="entry name" value="GUN4"/>
    <property type="match status" value="1"/>
</dbReference>
<dbReference type="EMBL" id="BIMW01000035">
    <property type="protein sequence ID" value="GCE92713.1"/>
    <property type="molecule type" value="Genomic_DNA"/>
</dbReference>
<feature type="repeat" description="WD" evidence="3">
    <location>
        <begin position="694"/>
        <end position="735"/>
    </location>
</feature>
<feature type="repeat" description="WD" evidence="3">
    <location>
        <begin position="610"/>
        <end position="651"/>
    </location>
</feature>
<dbReference type="Gene3D" id="1.25.40.620">
    <property type="match status" value="1"/>
</dbReference>
<dbReference type="Pfam" id="PF05419">
    <property type="entry name" value="GUN4"/>
    <property type="match status" value="1"/>
</dbReference>
<name>A0A5M3SZN5_LIMPL</name>
<dbReference type="InterPro" id="IPR001680">
    <property type="entry name" value="WD40_rpt"/>
</dbReference>
<dbReference type="SUPFAM" id="SSF56112">
    <property type="entry name" value="Protein kinase-like (PK-like)"/>
    <property type="match status" value="1"/>
</dbReference>
<dbReference type="GeneID" id="301685998"/>
<dbReference type="SMART" id="SM00320">
    <property type="entry name" value="WD40"/>
    <property type="match status" value="7"/>
</dbReference>
<dbReference type="Gene3D" id="2.130.10.10">
    <property type="entry name" value="YVTN repeat-like/Quinoprotein amine dehydrogenase"/>
    <property type="match status" value="5"/>
</dbReference>
<dbReference type="Gene3D" id="1.10.10.1770">
    <property type="entry name" value="Gun4-like"/>
    <property type="match status" value="1"/>
</dbReference>
<evidence type="ECO:0000256" key="2">
    <source>
        <dbReference type="ARBA" id="ARBA00022737"/>
    </source>
</evidence>
<dbReference type="Gene3D" id="3.30.200.20">
    <property type="entry name" value="Phosphorylase Kinase, domain 1"/>
    <property type="match status" value="1"/>
</dbReference>